<protein>
    <submittedName>
        <fullName evidence="6">AraC family transcriptional regulator</fullName>
    </submittedName>
</protein>
<dbReference type="InterPro" id="IPR018060">
    <property type="entry name" value="HTH_AraC"/>
</dbReference>
<keyword evidence="4" id="KW-0472">Membrane</keyword>
<dbReference type="InterPro" id="IPR018062">
    <property type="entry name" value="HTH_AraC-typ_CS"/>
</dbReference>
<dbReference type="SUPFAM" id="SSF46689">
    <property type="entry name" value="Homeodomain-like"/>
    <property type="match status" value="1"/>
</dbReference>
<accession>A0ABU7I2Z5</accession>
<gene>
    <name evidence="6" type="ORF">VRU48_01580</name>
</gene>
<evidence type="ECO:0000256" key="4">
    <source>
        <dbReference type="SAM" id="Phobius"/>
    </source>
</evidence>
<evidence type="ECO:0000259" key="5">
    <source>
        <dbReference type="PROSITE" id="PS01124"/>
    </source>
</evidence>
<dbReference type="Pfam" id="PF12833">
    <property type="entry name" value="HTH_18"/>
    <property type="match status" value="1"/>
</dbReference>
<comment type="caution">
    <text evidence="6">The sequence shown here is derived from an EMBL/GenBank/DDBJ whole genome shotgun (WGS) entry which is preliminary data.</text>
</comment>
<reference evidence="6 7" key="1">
    <citation type="submission" date="2024-01" db="EMBL/GenBank/DDBJ databases">
        <title>Pedobacter sp. nov., isolated from fresh soil.</title>
        <authorList>
            <person name="Le N.T.T."/>
        </authorList>
    </citation>
    <scope>NUCLEOTIDE SEQUENCE [LARGE SCALE GENOMIC DNA]</scope>
    <source>
        <strain evidence="6 7">KR3-3</strain>
    </source>
</reference>
<organism evidence="6 7">
    <name type="scientific">Pedobacter albus</name>
    <dbReference type="NCBI Taxonomy" id="3113905"/>
    <lineage>
        <taxon>Bacteria</taxon>
        <taxon>Pseudomonadati</taxon>
        <taxon>Bacteroidota</taxon>
        <taxon>Sphingobacteriia</taxon>
        <taxon>Sphingobacteriales</taxon>
        <taxon>Sphingobacteriaceae</taxon>
        <taxon>Pedobacter</taxon>
    </lineage>
</organism>
<feature type="transmembrane region" description="Helical" evidence="4">
    <location>
        <begin position="17"/>
        <end position="40"/>
    </location>
</feature>
<dbReference type="Gene3D" id="1.10.10.60">
    <property type="entry name" value="Homeodomain-like"/>
    <property type="match status" value="2"/>
</dbReference>
<evidence type="ECO:0000313" key="6">
    <source>
        <dbReference type="EMBL" id="MEE1943777.1"/>
    </source>
</evidence>
<proteinExistence type="predicted"/>
<dbReference type="SMART" id="SM00342">
    <property type="entry name" value="HTH_ARAC"/>
    <property type="match status" value="1"/>
</dbReference>
<feature type="transmembrane region" description="Helical" evidence="4">
    <location>
        <begin position="91"/>
        <end position="111"/>
    </location>
</feature>
<dbReference type="EMBL" id="JAZDQT010000001">
    <property type="protein sequence ID" value="MEE1943777.1"/>
    <property type="molecule type" value="Genomic_DNA"/>
</dbReference>
<dbReference type="RefSeq" id="WP_330106177.1">
    <property type="nucleotide sequence ID" value="NZ_JAZDQT010000001.1"/>
</dbReference>
<keyword evidence="2" id="KW-0238">DNA-binding</keyword>
<evidence type="ECO:0000256" key="3">
    <source>
        <dbReference type="ARBA" id="ARBA00023163"/>
    </source>
</evidence>
<dbReference type="PRINTS" id="PR00032">
    <property type="entry name" value="HTHARAC"/>
</dbReference>
<evidence type="ECO:0000256" key="1">
    <source>
        <dbReference type="ARBA" id="ARBA00023015"/>
    </source>
</evidence>
<keyword evidence="7" id="KW-1185">Reference proteome</keyword>
<evidence type="ECO:0000256" key="2">
    <source>
        <dbReference type="ARBA" id="ARBA00023125"/>
    </source>
</evidence>
<feature type="domain" description="HTH araC/xylS-type" evidence="5">
    <location>
        <begin position="226"/>
        <end position="330"/>
    </location>
</feature>
<sequence>MLQNIGLSTGLFNENDLLFQFLGIANFAIAPIFYLSVCFYATPFSSWKHRDYLHFAFAFLMLLIIVASLFLDQEIPAETITTAQQDSAEHIFNLLFGLQLTVYCVLAYQKIAKHRQNILLLNSSIEYIELKWLQNLCIGVMVLAFFWLADILFKLSDTSSLVDDLTSLLYLTGVLYIAYQWLRQKEIFPYNLGEQEELKAIIAETTQQELEKKKLVPDDKLEELKTQVRELIETHKPYLADDLNLIKLAEQLNMSSHQLSYVINNGFNENFYQLINRYRVEEAKKLILDPKMDHLSLLGIAFEVGFSSKTVFNTTFKKMTGQTPSEYKRNKLAKTGSD</sequence>
<dbReference type="PROSITE" id="PS00041">
    <property type="entry name" value="HTH_ARAC_FAMILY_1"/>
    <property type="match status" value="1"/>
</dbReference>
<dbReference type="InterPro" id="IPR020449">
    <property type="entry name" value="Tscrpt_reg_AraC-type_HTH"/>
</dbReference>
<dbReference type="PANTHER" id="PTHR43280">
    <property type="entry name" value="ARAC-FAMILY TRANSCRIPTIONAL REGULATOR"/>
    <property type="match status" value="1"/>
</dbReference>
<keyword evidence="4" id="KW-1133">Transmembrane helix</keyword>
<evidence type="ECO:0000313" key="7">
    <source>
        <dbReference type="Proteomes" id="UP001336835"/>
    </source>
</evidence>
<keyword evidence="3" id="KW-0804">Transcription</keyword>
<feature type="transmembrane region" description="Helical" evidence="4">
    <location>
        <begin position="165"/>
        <end position="182"/>
    </location>
</feature>
<feature type="transmembrane region" description="Helical" evidence="4">
    <location>
        <begin position="132"/>
        <end position="153"/>
    </location>
</feature>
<keyword evidence="4" id="KW-0812">Transmembrane</keyword>
<dbReference type="PROSITE" id="PS01124">
    <property type="entry name" value="HTH_ARAC_FAMILY_2"/>
    <property type="match status" value="1"/>
</dbReference>
<feature type="transmembrane region" description="Helical" evidence="4">
    <location>
        <begin position="52"/>
        <end position="71"/>
    </location>
</feature>
<name>A0ABU7I2Z5_9SPHI</name>
<dbReference type="Proteomes" id="UP001336835">
    <property type="component" value="Unassembled WGS sequence"/>
</dbReference>
<dbReference type="InterPro" id="IPR009057">
    <property type="entry name" value="Homeodomain-like_sf"/>
</dbReference>
<dbReference type="PANTHER" id="PTHR43280:SF29">
    <property type="entry name" value="ARAC-FAMILY TRANSCRIPTIONAL REGULATOR"/>
    <property type="match status" value="1"/>
</dbReference>
<keyword evidence="1" id="KW-0805">Transcription regulation</keyword>